<feature type="signal peptide" evidence="16">
    <location>
        <begin position="1"/>
        <end position="24"/>
    </location>
</feature>
<keyword evidence="14" id="KW-0175">Coiled coil</keyword>
<reference evidence="18 19" key="1">
    <citation type="submission" date="2018-04" db="EMBL/GenBank/DDBJ databases">
        <title>The genome of golden apple snail Pomacea canaliculata provides insight into stress tolerance and invasive adaptation.</title>
        <authorList>
            <person name="Liu C."/>
            <person name="Liu B."/>
            <person name="Ren Y."/>
            <person name="Zhang Y."/>
            <person name="Wang H."/>
            <person name="Li S."/>
            <person name="Jiang F."/>
            <person name="Yin L."/>
            <person name="Zhang G."/>
            <person name="Qian W."/>
            <person name="Fan W."/>
        </authorList>
    </citation>
    <scope>NUCLEOTIDE SEQUENCE [LARGE SCALE GENOMIC DNA]</scope>
    <source>
        <strain evidence="18">SZHN2017</strain>
        <tissue evidence="18">Muscle</tissue>
    </source>
</reference>
<evidence type="ECO:0000256" key="10">
    <source>
        <dbReference type="ARBA" id="ARBA00023136"/>
    </source>
</evidence>
<accession>A0A2T7PLW9</accession>
<dbReference type="EMBL" id="PZQS01000003">
    <property type="protein sequence ID" value="PVD34421.1"/>
    <property type="molecule type" value="Genomic_DNA"/>
</dbReference>
<comment type="caution">
    <text evidence="18">The sequence shown here is derived from an EMBL/GenBank/DDBJ whole genome shotgun (WGS) entry which is preliminary data.</text>
</comment>
<keyword evidence="9 15" id="KW-1133">Transmembrane helix</keyword>
<keyword evidence="5 16" id="KW-0732">Signal</keyword>
<dbReference type="Pfam" id="PF08266">
    <property type="entry name" value="Cadherin_2"/>
    <property type="match status" value="1"/>
</dbReference>
<evidence type="ECO:0000256" key="4">
    <source>
        <dbReference type="ARBA" id="ARBA00022692"/>
    </source>
</evidence>
<keyword evidence="19" id="KW-1185">Reference proteome</keyword>
<evidence type="ECO:0000313" key="18">
    <source>
        <dbReference type="EMBL" id="PVD34421.1"/>
    </source>
</evidence>
<dbReference type="PANTHER" id="PTHR24028:SF146">
    <property type="entry name" value="CADHERIN 96CB, ISOFORM D-RELATED"/>
    <property type="match status" value="1"/>
</dbReference>
<feature type="transmembrane region" description="Helical" evidence="15">
    <location>
        <begin position="800"/>
        <end position="824"/>
    </location>
</feature>
<dbReference type="PRINTS" id="PR00205">
    <property type="entry name" value="CADHERIN"/>
</dbReference>
<feature type="coiled-coil region" evidence="14">
    <location>
        <begin position="855"/>
        <end position="882"/>
    </location>
</feature>
<sequence>MLSKSSLVVVLWVAVALCTGGAAGEEESLTYTIDEESEVDAFVGNVARDSELYSRFTQEEFQKLKYSISTQGSSFKIDENTSTIRTAQVLDREHACEFNKPSDPCELEFDVGVYTWEPNLYDLLMIVHVTVVLEDINDNAPLFPSPMVSLSVPESEPVGYMLLTSGAMDMDTGPNNSIQRYQLLPDKENFELQVMSSVDGLSTDLGLVLRKPLDREVQSVYYLQVIAYDGGYPQRSGSVNITIYVQDVNDNPPKFSQVLFNITADESARVGVPIVRLTATDPDAGQNGQVSFYFSSRTSPKILDQFSIDENTGAIILREALDFEKERRLQFVVEARDHGSPPQQSQAAVIINVADVNDNAPQIEITLPPGGASIPESLKVGSFIAHVSVSDADSGRNGELSCNVTNSHYRLEQFSGSLYIYKILLQRRLDYEVAHRHVVNVTCTDAGSPPKRNSTSFVIEVRDENDNAPVFTKPEYHISIRENNEPGRFIFQVVAMDPDSYENGNVTYSLLENPSSAFTIDPLTGVLRALKSFDREEKSGYHLVVQARDRGTPALTSTAVVHVDIDDQNDSPTHFAQPHFDFSVEERRPAGTVVDTLRVIDRDDMAVGQLQFSFLPESSPPPEFQIDVYTGTITTTRELDREGSENVYQFHVYVVDAENTLFNDSASVTVVVTDANDHAPVIAFPNKFNNTVRIPYNMPPGSIIARVEASDMDEGENGTLTFSVESSEAVDVFFMNGVSGELILTRRLEHNEAKTYRLMVTVQDSGYAIQMVSRTPLNVVVTLGNGSSLSPHADKASHNIAIVVTLVCVTIALALAVLTTICIIRRIDRERKRHASAKAVEQNIYKQESLPPASVQEKTPDVENYENELEKLKRKIKRELSFVGDDEQDPMDSSFTNGTSASFSTFKNTTSDLRPTTRICR</sequence>
<organism evidence="18 19">
    <name type="scientific">Pomacea canaliculata</name>
    <name type="common">Golden apple snail</name>
    <dbReference type="NCBI Taxonomy" id="400727"/>
    <lineage>
        <taxon>Eukaryota</taxon>
        <taxon>Metazoa</taxon>
        <taxon>Spiralia</taxon>
        <taxon>Lophotrochozoa</taxon>
        <taxon>Mollusca</taxon>
        <taxon>Gastropoda</taxon>
        <taxon>Caenogastropoda</taxon>
        <taxon>Architaenioglossa</taxon>
        <taxon>Ampullarioidea</taxon>
        <taxon>Ampullariidae</taxon>
        <taxon>Pomacea</taxon>
    </lineage>
</organism>
<evidence type="ECO:0000256" key="1">
    <source>
        <dbReference type="ARBA" id="ARBA00004251"/>
    </source>
</evidence>
<dbReference type="InterPro" id="IPR020894">
    <property type="entry name" value="Cadherin_CS"/>
</dbReference>
<feature type="domain" description="Cadherin" evidence="17">
    <location>
        <begin position="686"/>
        <end position="793"/>
    </location>
</feature>
<gene>
    <name evidence="18" type="ORF">C0Q70_05694</name>
</gene>
<evidence type="ECO:0000256" key="13">
    <source>
        <dbReference type="PROSITE-ProRule" id="PRU00043"/>
    </source>
</evidence>
<evidence type="ECO:0000256" key="11">
    <source>
        <dbReference type="ARBA" id="ARBA00023157"/>
    </source>
</evidence>
<evidence type="ECO:0000256" key="8">
    <source>
        <dbReference type="ARBA" id="ARBA00022889"/>
    </source>
</evidence>
<dbReference type="PROSITE" id="PS00232">
    <property type="entry name" value="CADHERIN_1"/>
    <property type="match status" value="4"/>
</dbReference>
<dbReference type="FunFam" id="2.60.40.60:FF:000020">
    <property type="entry name" value="Dachsous cadherin-related 1b"/>
    <property type="match status" value="1"/>
</dbReference>
<dbReference type="GO" id="GO:0005509">
    <property type="term" value="F:calcium ion binding"/>
    <property type="evidence" value="ECO:0007669"/>
    <property type="project" value="UniProtKB-UniRule"/>
</dbReference>
<dbReference type="FunFam" id="2.60.40.60:FF:000005">
    <property type="entry name" value="Protocadherin 9"/>
    <property type="match status" value="1"/>
</dbReference>
<keyword evidence="11" id="KW-1015">Disulfide bond</keyword>
<dbReference type="InterPro" id="IPR013164">
    <property type="entry name" value="Cadherin_N"/>
</dbReference>
<dbReference type="InterPro" id="IPR015919">
    <property type="entry name" value="Cadherin-like_sf"/>
</dbReference>
<dbReference type="PANTHER" id="PTHR24028">
    <property type="entry name" value="CADHERIN-87A"/>
    <property type="match status" value="1"/>
</dbReference>
<evidence type="ECO:0000256" key="14">
    <source>
        <dbReference type="SAM" id="Coils"/>
    </source>
</evidence>
<feature type="chain" id="PRO_5015556299" description="Cadherin domain-containing protein" evidence="16">
    <location>
        <begin position="25"/>
        <end position="921"/>
    </location>
</feature>
<evidence type="ECO:0000256" key="9">
    <source>
        <dbReference type="ARBA" id="ARBA00022989"/>
    </source>
</evidence>
<evidence type="ECO:0000256" key="5">
    <source>
        <dbReference type="ARBA" id="ARBA00022729"/>
    </source>
</evidence>
<dbReference type="GO" id="GO:0005886">
    <property type="term" value="C:plasma membrane"/>
    <property type="evidence" value="ECO:0007669"/>
    <property type="project" value="UniProtKB-SubCell"/>
</dbReference>
<dbReference type="CDD" id="cd11304">
    <property type="entry name" value="Cadherin_repeat"/>
    <property type="match status" value="7"/>
</dbReference>
<dbReference type="InterPro" id="IPR050174">
    <property type="entry name" value="Protocadherin/Cadherin-CA"/>
</dbReference>
<dbReference type="InterPro" id="IPR002126">
    <property type="entry name" value="Cadherin-like_dom"/>
</dbReference>
<dbReference type="PROSITE" id="PS50268">
    <property type="entry name" value="CADHERIN_2"/>
    <property type="match status" value="7"/>
</dbReference>
<dbReference type="Gene3D" id="2.60.40.60">
    <property type="entry name" value="Cadherins"/>
    <property type="match status" value="7"/>
</dbReference>
<keyword evidence="2" id="KW-1003">Cell membrane</keyword>
<feature type="domain" description="Cadherin" evidence="17">
    <location>
        <begin position="256"/>
        <end position="363"/>
    </location>
</feature>
<dbReference type="SMART" id="SM00112">
    <property type="entry name" value="CA"/>
    <property type="match status" value="7"/>
</dbReference>
<dbReference type="SUPFAM" id="SSF49313">
    <property type="entry name" value="Cadherin-like"/>
    <property type="match status" value="7"/>
</dbReference>
<dbReference type="FunFam" id="2.60.40.60:FF:000092">
    <property type="entry name" value="Protocadherin 8"/>
    <property type="match status" value="1"/>
</dbReference>
<evidence type="ECO:0000256" key="16">
    <source>
        <dbReference type="SAM" id="SignalP"/>
    </source>
</evidence>
<dbReference type="OrthoDB" id="6252479at2759"/>
<feature type="domain" description="Cadherin" evidence="17">
    <location>
        <begin position="472"/>
        <end position="580"/>
    </location>
</feature>
<feature type="domain" description="Cadherin" evidence="17">
    <location>
        <begin position="25"/>
        <end position="143"/>
    </location>
</feature>
<keyword evidence="8" id="KW-0130">Cell adhesion</keyword>
<evidence type="ECO:0000256" key="3">
    <source>
        <dbReference type="ARBA" id="ARBA00022536"/>
    </source>
</evidence>
<evidence type="ECO:0000256" key="6">
    <source>
        <dbReference type="ARBA" id="ARBA00022737"/>
    </source>
</evidence>
<keyword evidence="12" id="KW-0325">Glycoprotein</keyword>
<keyword evidence="7 13" id="KW-0106">Calcium</keyword>
<keyword evidence="4 15" id="KW-0812">Transmembrane</keyword>
<keyword evidence="10 15" id="KW-0472">Membrane</keyword>
<evidence type="ECO:0000256" key="15">
    <source>
        <dbReference type="SAM" id="Phobius"/>
    </source>
</evidence>
<protein>
    <recommendedName>
        <fullName evidence="17">Cadherin domain-containing protein</fullName>
    </recommendedName>
</protein>
<dbReference type="FunFam" id="2.60.40.60:FF:000007">
    <property type="entry name" value="Protocadherin alpha 2"/>
    <property type="match status" value="1"/>
</dbReference>
<feature type="domain" description="Cadherin" evidence="17">
    <location>
        <begin position="576"/>
        <end position="682"/>
    </location>
</feature>
<dbReference type="GO" id="GO:0007156">
    <property type="term" value="P:homophilic cell adhesion via plasma membrane adhesion molecules"/>
    <property type="evidence" value="ECO:0007669"/>
    <property type="project" value="InterPro"/>
</dbReference>
<keyword evidence="3" id="KW-0245">EGF-like domain</keyword>
<evidence type="ECO:0000256" key="2">
    <source>
        <dbReference type="ARBA" id="ARBA00022475"/>
    </source>
</evidence>
<dbReference type="Proteomes" id="UP000245119">
    <property type="component" value="Linkage Group LG3"/>
</dbReference>
<comment type="subcellular location">
    <subcellularLocation>
        <location evidence="1">Cell membrane</location>
        <topology evidence="1">Single-pass type I membrane protein</topology>
    </subcellularLocation>
</comment>
<evidence type="ECO:0000256" key="7">
    <source>
        <dbReference type="ARBA" id="ARBA00022837"/>
    </source>
</evidence>
<dbReference type="Pfam" id="PF00028">
    <property type="entry name" value="Cadherin"/>
    <property type="match status" value="6"/>
</dbReference>
<feature type="domain" description="Cadherin" evidence="17">
    <location>
        <begin position="144"/>
        <end position="255"/>
    </location>
</feature>
<dbReference type="FunFam" id="2.60.40.60:FF:000058">
    <property type="entry name" value="FAT atypical cadherin 3"/>
    <property type="match status" value="1"/>
</dbReference>
<feature type="domain" description="Cadherin" evidence="17">
    <location>
        <begin position="366"/>
        <end position="471"/>
    </location>
</feature>
<evidence type="ECO:0000256" key="12">
    <source>
        <dbReference type="ARBA" id="ARBA00023180"/>
    </source>
</evidence>
<evidence type="ECO:0000313" key="19">
    <source>
        <dbReference type="Proteomes" id="UP000245119"/>
    </source>
</evidence>
<evidence type="ECO:0000259" key="17">
    <source>
        <dbReference type="PROSITE" id="PS50268"/>
    </source>
</evidence>
<proteinExistence type="predicted"/>
<name>A0A2T7PLW9_POMCA</name>
<keyword evidence="6" id="KW-0677">Repeat</keyword>
<dbReference type="AlphaFoldDB" id="A0A2T7PLW9"/>